<dbReference type="EMBL" id="KZ303509">
    <property type="protein sequence ID" value="PIA15268.1"/>
    <property type="molecule type" value="Genomic_DNA"/>
</dbReference>
<organism evidence="1 2">
    <name type="scientific">Coemansia reversa (strain ATCC 12441 / NRRL 1564)</name>
    <dbReference type="NCBI Taxonomy" id="763665"/>
    <lineage>
        <taxon>Eukaryota</taxon>
        <taxon>Fungi</taxon>
        <taxon>Fungi incertae sedis</taxon>
        <taxon>Zoopagomycota</taxon>
        <taxon>Kickxellomycotina</taxon>
        <taxon>Kickxellomycetes</taxon>
        <taxon>Kickxellales</taxon>
        <taxon>Kickxellaceae</taxon>
        <taxon>Coemansia</taxon>
    </lineage>
</organism>
<keyword evidence="2" id="KW-1185">Reference proteome</keyword>
<evidence type="ECO:0000313" key="1">
    <source>
        <dbReference type="EMBL" id="PIA15268.1"/>
    </source>
</evidence>
<dbReference type="Proteomes" id="UP000242474">
    <property type="component" value="Unassembled WGS sequence"/>
</dbReference>
<dbReference type="OrthoDB" id="5535440at2759"/>
<protein>
    <submittedName>
        <fullName evidence="1">Uncharacterized protein</fullName>
    </submittedName>
</protein>
<accession>A0A2G5B8B8</accession>
<reference evidence="1 2" key="1">
    <citation type="journal article" date="2015" name="Genome Biol. Evol.">
        <title>Phylogenomic analyses indicate that early fungi evolved digesting cell walls of algal ancestors of land plants.</title>
        <authorList>
            <person name="Chang Y."/>
            <person name="Wang S."/>
            <person name="Sekimoto S."/>
            <person name="Aerts A.L."/>
            <person name="Choi C."/>
            <person name="Clum A."/>
            <person name="LaButti K.M."/>
            <person name="Lindquist E.A."/>
            <person name="Yee Ngan C."/>
            <person name="Ohm R.A."/>
            <person name="Salamov A.A."/>
            <person name="Grigoriev I.V."/>
            <person name="Spatafora J.W."/>
            <person name="Berbee M.L."/>
        </authorList>
    </citation>
    <scope>NUCLEOTIDE SEQUENCE [LARGE SCALE GENOMIC DNA]</scope>
    <source>
        <strain evidence="1 2">NRRL 1564</strain>
    </source>
</reference>
<dbReference type="AlphaFoldDB" id="A0A2G5B8B8"/>
<gene>
    <name evidence="1" type="ORF">COEREDRAFT_82229</name>
</gene>
<evidence type="ECO:0000313" key="2">
    <source>
        <dbReference type="Proteomes" id="UP000242474"/>
    </source>
</evidence>
<name>A0A2G5B8B8_COERN</name>
<sequence length="187" mass="20468">MDKQTIIMSTPKTKRTSKTSHNELRLSTGTVQCADPDLKREALSELFDHCMTPIGDSQMLSSMMNDASNPGSQKRILLRARPLSAAPVLDIDISRSVLNEQPEKATSGLLSPMSPSHEYDTATFYSPTVEGSYFDFDEENQIGGADETEDDECGFECSDLPVLGTFADLRRKLYGGELHVVATADAV</sequence>
<proteinExistence type="predicted"/>